<comment type="caution">
    <text evidence="1">The sequence shown here is derived from an EMBL/GenBank/DDBJ whole genome shotgun (WGS) entry which is preliminary data.</text>
</comment>
<dbReference type="EMBL" id="JANAKD010000287">
    <property type="protein sequence ID" value="KAJ3495386.1"/>
    <property type="molecule type" value="Genomic_DNA"/>
</dbReference>
<accession>A0ACC1QY37</accession>
<keyword evidence="2" id="KW-1185">Reference proteome</keyword>
<evidence type="ECO:0000313" key="2">
    <source>
        <dbReference type="Proteomes" id="UP001148737"/>
    </source>
</evidence>
<reference evidence="1" key="1">
    <citation type="submission" date="2022-07" db="EMBL/GenBank/DDBJ databases">
        <title>Genome Sequence of Lecanicillium saksenae.</title>
        <authorList>
            <person name="Buettner E."/>
        </authorList>
    </citation>
    <scope>NUCLEOTIDE SEQUENCE</scope>
    <source>
        <strain evidence="1">VT-O1</strain>
    </source>
</reference>
<protein>
    <submittedName>
        <fullName evidence="1">Uncharacterized protein</fullName>
    </submittedName>
</protein>
<sequence length="96" mass="10179">MLSSDTKSLLSHGNNGHELSYAVELGMTPLQAIESATAIAPETLGGLAPKSGQLKPGYDADFIAIAHNPLQDIRVLANPDNVTHVWKGGKLYKSPK</sequence>
<evidence type="ECO:0000313" key="1">
    <source>
        <dbReference type="EMBL" id="KAJ3495386.1"/>
    </source>
</evidence>
<proteinExistence type="predicted"/>
<gene>
    <name evidence="1" type="ORF">NLG97_g3432</name>
</gene>
<organism evidence="1 2">
    <name type="scientific">Lecanicillium saksenae</name>
    <dbReference type="NCBI Taxonomy" id="468837"/>
    <lineage>
        <taxon>Eukaryota</taxon>
        <taxon>Fungi</taxon>
        <taxon>Dikarya</taxon>
        <taxon>Ascomycota</taxon>
        <taxon>Pezizomycotina</taxon>
        <taxon>Sordariomycetes</taxon>
        <taxon>Hypocreomycetidae</taxon>
        <taxon>Hypocreales</taxon>
        <taxon>Cordycipitaceae</taxon>
        <taxon>Lecanicillium</taxon>
    </lineage>
</organism>
<dbReference type="Proteomes" id="UP001148737">
    <property type="component" value="Unassembled WGS sequence"/>
</dbReference>
<name>A0ACC1QY37_9HYPO</name>